<feature type="region of interest" description="Disordered" evidence="1">
    <location>
        <begin position="286"/>
        <end position="329"/>
    </location>
</feature>
<feature type="transmembrane region" description="Helical" evidence="2">
    <location>
        <begin position="157"/>
        <end position="180"/>
    </location>
</feature>
<keyword evidence="2" id="KW-0472">Membrane</keyword>
<sequence>MAQANGQWVIQSVAIVPLGFLVTTGLWILTWAHILPVVFGLSDGWMFAASAVLTLAWTTAMYWAYVHARRDASGFWLLIPINICLLLALVGVIWAGQWWWIFAVVGTAIVGNLTAVAAAGAALSVRRAREWVESEAAQTGTEPVTVPRVWVSPPRDAAITAASFWVVTIVTLIVLYSYAITLHGIAPDGPSGAYYAAAIGAAIIGPQAYIIVLHASVVARTTQQSAKAKWITATYQPAGHLVTAAIGGVTVLLLTQHQWGPAIVGAALIVVWSMAAPATRTIAGEDDIQEASGSEAPDHPSDRDTRNTANSNADDSQRGDHASQDASGVTATVPVPASVQLTGSGPTGSQFDPDAVQQARAMWAHYDAGEGETASAILHDLSQRYPESAVDDLLAYVRSTP</sequence>
<name>A0ABN2ID80_9ACTN</name>
<reference evidence="3 4" key="1">
    <citation type="journal article" date="2019" name="Int. J. Syst. Evol. Microbiol.">
        <title>The Global Catalogue of Microorganisms (GCM) 10K type strain sequencing project: providing services to taxonomists for standard genome sequencing and annotation.</title>
        <authorList>
            <consortium name="The Broad Institute Genomics Platform"/>
            <consortium name="The Broad Institute Genome Sequencing Center for Infectious Disease"/>
            <person name="Wu L."/>
            <person name="Ma J."/>
        </authorList>
    </citation>
    <scope>NUCLEOTIDE SEQUENCE [LARGE SCALE GENOMIC DNA]</scope>
    <source>
        <strain evidence="3 4">JCM 14718</strain>
    </source>
</reference>
<accession>A0ABN2ID80</accession>
<proteinExistence type="predicted"/>
<feature type="transmembrane region" description="Helical" evidence="2">
    <location>
        <begin position="230"/>
        <end position="253"/>
    </location>
</feature>
<keyword evidence="2" id="KW-0812">Transmembrane</keyword>
<comment type="caution">
    <text evidence="3">The sequence shown here is derived from an EMBL/GenBank/DDBJ whole genome shotgun (WGS) entry which is preliminary data.</text>
</comment>
<evidence type="ECO:0000313" key="4">
    <source>
        <dbReference type="Proteomes" id="UP001500618"/>
    </source>
</evidence>
<protein>
    <submittedName>
        <fullName evidence="3">Uncharacterized protein</fullName>
    </submittedName>
</protein>
<dbReference type="EMBL" id="BAAANY010000025">
    <property type="protein sequence ID" value="GAA1702618.1"/>
    <property type="molecule type" value="Genomic_DNA"/>
</dbReference>
<feature type="transmembrane region" description="Helical" evidence="2">
    <location>
        <begin position="192"/>
        <end position="218"/>
    </location>
</feature>
<evidence type="ECO:0000313" key="3">
    <source>
        <dbReference type="EMBL" id="GAA1702618.1"/>
    </source>
</evidence>
<evidence type="ECO:0000256" key="1">
    <source>
        <dbReference type="SAM" id="MobiDB-lite"/>
    </source>
</evidence>
<evidence type="ECO:0000256" key="2">
    <source>
        <dbReference type="SAM" id="Phobius"/>
    </source>
</evidence>
<dbReference type="Proteomes" id="UP001500618">
    <property type="component" value="Unassembled WGS sequence"/>
</dbReference>
<keyword evidence="4" id="KW-1185">Reference proteome</keyword>
<feature type="transmembrane region" description="Helical" evidence="2">
    <location>
        <begin position="44"/>
        <end position="63"/>
    </location>
</feature>
<gene>
    <name evidence="3" type="ORF">GCM10009765_60090</name>
</gene>
<organism evidence="3 4">
    <name type="scientific">Fodinicola feengrottensis</name>
    <dbReference type="NCBI Taxonomy" id="435914"/>
    <lineage>
        <taxon>Bacteria</taxon>
        <taxon>Bacillati</taxon>
        <taxon>Actinomycetota</taxon>
        <taxon>Actinomycetes</taxon>
        <taxon>Mycobacteriales</taxon>
        <taxon>Fodinicola</taxon>
    </lineage>
</organism>
<feature type="transmembrane region" description="Helical" evidence="2">
    <location>
        <begin position="12"/>
        <end position="32"/>
    </location>
</feature>
<feature type="compositionally biased region" description="Basic and acidic residues" evidence="1">
    <location>
        <begin position="296"/>
        <end position="306"/>
    </location>
</feature>
<keyword evidence="2" id="KW-1133">Transmembrane helix</keyword>
<feature type="transmembrane region" description="Helical" evidence="2">
    <location>
        <begin position="100"/>
        <end position="123"/>
    </location>
</feature>
<feature type="transmembrane region" description="Helical" evidence="2">
    <location>
        <begin position="75"/>
        <end position="94"/>
    </location>
</feature>